<dbReference type="PANTHER" id="PTHR33428:SF14">
    <property type="entry name" value="CARBOXYLESTERASE TYPE B DOMAIN-CONTAINING PROTEIN"/>
    <property type="match status" value="1"/>
</dbReference>
<dbReference type="Pfam" id="PF12740">
    <property type="entry name" value="PETase"/>
    <property type="match status" value="1"/>
</dbReference>
<dbReference type="Proteomes" id="UP001164965">
    <property type="component" value="Chromosome"/>
</dbReference>
<protein>
    <submittedName>
        <fullName evidence="2">Dienelactone hydrolase family protein</fullName>
    </submittedName>
</protein>
<evidence type="ECO:0000259" key="1">
    <source>
        <dbReference type="Pfam" id="PF12740"/>
    </source>
</evidence>
<dbReference type="RefSeq" id="WP_265383474.1">
    <property type="nucleotide sequence ID" value="NZ_CP110615.1"/>
</dbReference>
<evidence type="ECO:0000313" key="2">
    <source>
        <dbReference type="EMBL" id="UZJ25369.1"/>
    </source>
</evidence>
<dbReference type="PANTHER" id="PTHR33428">
    <property type="entry name" value="CHLOROPHYLLASE-2, CHLOROPLASTIC"/>
    <property type="match status" value="1"/>
</dbReference>
<accession>A0ABY6P1K2</accession>
<proteinExistence type="predicted"/>
<dbReference type="InterPro" id="IPR041127">
    <property type="entry name" value="PET_hydrolase/cutinase-like"/>
</dbReference>
<dbReference type="SUPFAM" id="SSF53474">
    <property type="entry name" value="alpha/beta-Hydrolases"/>
    <property type="match status" value="1"/>
</dbReference>
<keyword evidence="2" id="KW-0378">Hydrolase</keyword>
<sequence>MASRRGKSGNLKSVVAELSRRGPHRVLRGDLALAGLPGVLMTPERGLGLPAVAFGHAWLQPVHRYLGTLAHLASWGIVVAAPATERGPLPSHAGLAADLATALDVCSKVRLGPGEISVDPDRLGVAGHSMGAGAAVLLAAQDPRVKAFAGFATAETSPSAVHAAARVTVPGLFLDAEDDSVTPAASNAEKIAAAWKGPVSVRTVTGASDIGLLEGRHLGDLFLDGGSEKKTQRVVRALVTGFLLGQLADDERFAELASATAEIKRTTVVDLSAA</sequence>
<organism evidence="2 3">
    <name type="scientific">Rhodococcus antarcticus</name>
    <dbReference type="NCBI Taxonomy" id="2987751"/>
    <lineage>
        <taxon>Bacteria</taxon>
        <taxon>Bacillati</taxon>
        <taxon>Actinomycetota</taxon>
        <taxon>Actinomycetes</taxon>
        <taxon>Mycobacteriales</taxon>
        <taxon>Nocardiaceae</taxon>
        <taxon>Rhodococcus</taxon>
    </lineage>
</organism>
<reference evidence="2" key="1">
    <citation type="submission" date="2022-10" db="EMBL/GenBank/DDBJ databases">
        <title>Rhodococcus sp.75.</title>
        <authorList>
            <person name="Sun M."/>
        </authorList>
    </citation>
    <scope>NUCLEOTIDE SEQUENCE</scope>
    <source>
        <strain evidence="2">75</strain>
    </source>
</reference>
<dbReference type="EMBL" id="CP110615">
    <property type="protein sequence ID" value="UZJ25369.1"/>
    <property type="molecule type" value="Genomic_DNA"/>
</dbReference>
<name>A0ABY6P1K2_9NOCA</name>
<keyword evidence="3" id="KW-1185">Reference proteome</keyword>
<evidence type="ECO:0000313" key="3">
    <source>
        <dbReference type="Proteomes" id="UP001164965"/>
    </source>
</evidence>
<dbReference type="InterPro" id="IPR029058">
    <property type="entry name" value="AB_hydrolase_fold"/>
</dbReference>
<gene>
    <name evidence="2" type="ORF">RHODO2019_02500</name>
</gene>
<feature type="domain" description="PET hydrolase/cutinase-like" evidence="1">
    <location>
        <begin position="71"/>
        <end position="189"/>
    </location>
</feature>
<dbReference type="Gene3D" id="3.40.50.1820">
    <property type="entry name" value="alpha/beta hydrolase"/>
    <property type="match status" value="1"/>
</dbReference>
<dbReference type="GO" id="GO:0016787">
    <property type="term" value="F:hydrolase activity"/>
    <property type="evidence" value="ECO:0007669"/>
    <property type="project" value="UniProtKB-KW"/>
</dbReference>